<evidence type="ECO:0000256" key="2">
    <source>
        <dbReference type="ARBA" id="ARBA00023015"/>
    </source>
</evidence>
<proteinExistence type="inferred from homology"/>
<keyword evidence="3" id="KW-0238">DNA-binding</keyword>
<dbReference type="InterPro" id="IPR036388">
    <property type="entry name" value="WH-like_DNA-bd_sf"/>
</dbReference>
<dbReference type="PANTHER" id="PTHR30419">
    <property type="entry name" value="HTH-TYPE TRANSCRIPTIONAL REGULATOR YBHD"/>
    <property type="match status" value="1"/>
</dbReference>
<dbReference type="Gene3D" id="1.10.10.10">
    <property type="entry name" value="Winged helix-like DNA-binding domain superfamily/Winged helix DNA-binding domain"/>
    <property type="match status" value="1"/>
</dbReference>
<reference evidence="6" key="1">
    <citation type="submission" date="2019-11" db="EMBL/GenBank/DDBJ databases">
        <authorList>
            <person name="Feng L."/>
        </authorList>
    </citation>
    <scope>NUCLEOTIDE SEQUENCE</scope>
    <source>
        <strain evidence="6">VrattiLFYP33</strain>
    </source>
</reference>
<dbReference type="EMBL" id="CACRUX010000002">
    <property type="protein sequence ID" value="VYT68316.1"/>
    <property type="molecule type" value="Genomic_DNA"/>
</dbReference>
<keyword evidence="4" id="KW-0804">Transcription</keyword>
<dbReference type="Gene3D" id="3.40.190.290">
    <property type="match status" value="1"/>
</dbReference>
<dbReference type="AlphaFoldDB" id="A0A6N2YR39"/>
<gene>
    <name evidence="6" type="primary">hcaR</name>
    <name evidence="6" type="ORF">VRLFYP33_00309</name>
</gene>
<dbReference type="FunFam" id="1.10.10.10:FF:000001">
    <property type="entry name" value="LysR family transcriptional regulator"/>
    <property type="match status" value="1"/>
</dbReference>
<protein>
    <submittedName>
        <fullName evidence="6">Hca operon transcriptional activator</fullName>
    </submittedName>
</protein>
<evidence type="ECO:0000256" key="1">
    <source>
        <dbReference type="ARBA" id="ARBA00009437"/>
    </source>
</evidence>
<evidence type="ECO:0000256" key="4">
    <source>
        <dbReference type="ARBA" id="ARBA00023163"/>
    </source>
</evidence>
<evidence type="ECO:0000313" key="6">
    <source>
        <dbReference type="EMBL" id="VYT68316.1"/>
    </source>
</evidence>
<dbReference type="CDD" id="cd05466">
    <property type="entry name" value="PBP2_LTTR_substrate"/>
    <property type="match status" value="1"/>
</dbReference>
<dbReference type="RefSeq" id="WP_021841638.1">
    <property type="nucleotide sequence ID" value="NZ_CACRUX010000002.1"/>
</dbReference>
<dbReference type="SUPFAM" id="SSF46785">
    <property type="entry name" value="Winged helix' DNA-binding domain"/>
    <property type="match status" value="1"/>
</dbReference>
<dbReference type="SUPFAM" id="SSF53850">
    <property type="entry name" value="Periplasmic binding protein-like II"/>
    <property type="match status" value="1"/>
</dbReference>
<name>A0A6N2YR39_9FIRM</name>
<organism evidence="6">
    <name type="scientific">Veillonella ratti</name>
    <dbReference type="NCBI Taxonomy" id="103892"/>
    <lineage>
        <taxon>Bacteria</taxon>
        <taxon>Bacillati</taxon>
        <taxon>Bacillota</taxon>
        <taxon>Negativicutes</taxon>
        <taxon>Veillonellales</taxon>
        <taxon>Veillonellaceae</taxon>
        <taxon>Veillonella</taxon>
    </lineage>
</organism>
<evidence type="ECO:0000256" key="3">
    <source>
        <dbReference type="ARBA" id="ARBA00023125"/>
    </source>
</evidence>
<dbReference type="InterPro" id="IPR000847">
    <property type="entry name" value="LysR_HTH_N"/>
</dbReference>
<feature type="domain" description="HTH lysR-type" evidence="5">
    <location>
        <begin position="2"/>
        <end position="59"/>
    </location>
</feature>
<comment type="similarity">
    <text evidence="1">Belongs to the LysR transcriptional regulatory family.</text>
</comment>
<dbReference type="PROSITE" id="PS50931">
    <property type="entry name" value="HTH_LYSR"/>
    <property type="match status" value="1"/>
</dbReference>
<dbReference type="PANTHER" id="PTHR30419:SF8">
    <property type="entry name" value="NITROGEN ASSIMILATION TRANSCRIPTIONAL ACTIVATOR-RELATED"/>
    <property type="match status" value="1"/>
</dbReference>
<evidence type="ECO:0000259" key="5">
    <source>
        <dbReference type="PROSITE" id="PS50931"/>
    </source>
</evidence>
<keyword evidence="2" id="KW-0805">Transcription regulation</keyword>
<dbReference type="GO" id="GO:0005829">
    <property type="term" value="C:cytosol"/>
    <property type="evidence" value="ECO:0007669"/>
    <property type="project" value="TreeGrafter"/>
</dbReference>
<dbReference type="InterPro" id="IPR005119">
    <property type="entry name" value="LysR_subst-bd"/>
</dbReference>
<dbReference type="Pfam" id="PF03466">
    <property type="entry name" value="LysR_substrate"/>
    <property type="match status" value="1"/>
</dbReference>
<dbReference type="GO" id="GO:0003700">
    <property type="term" value="F:DNA-binding transcription factor activity"/>
    <property type="evidence" value="ECO:0007669"/>
    <property type="project" value="InterPro"/>
</dbReference>
<dbReference type="InterPro" id="IPR036390">
    <property type="entry name" value="WH_DNA-bd_sf"/>
</dbReference>
<accession>A0A6N2YR39</accession>
<dbReference type="Pfam" id="PF00126">
    <property type="entry name" value="HTH_1"/>
    <property type="match status" value="1"/>
</dbReference>
<sequence length="294" mass="33842">MIETRLLVYFLTIAQEETISKAAETLHITQSTLSKQMKDLEDQLGKVLFIRGKRKITLTEEGRYLQQRAREIVDLVTATEGALKEDTELLNGNIYFGCGETHHMKDITQCFKNLQEIYPQIHLHLYSGDHTVVMDRLDKGLLDIGLVVEPNFREGYDYFYIGRSDKSVLLMRQDDPLTQKTQLQKEELKELPLILSRQGFANPVDYELFGTSRSNLNIVATYNLINNMLFLVDQGLGYAVTLSGLLPPHHPTLTYRPIVPTLENKWYLVTPSHRLFSPTVTRFLDELKKFFGTE</sequence>
<dbReference type="PRINTS" id="PR00039">
    <property type="entry name" value="HTHLYSR"/>
</dbReference>
<dbReference type="GO" id="GO:0003677">
    <property type="term" value="F:DNA binding"/>
    <property type="evidence" value="ECO:0007669"/>
    <property type="project" value="UniProtKB-KW"/>
</dbReference>
<dbReference type="InterPro" id="IPR050950">
    <property type="entry name" value="HTH-type_LysR_regulators"/>
</dbReference>